<evidence type="ECO:0000313" key="3">
    <source>
        <dbReference type="Proteomes" id="UP000324897"/>
    </source>
</evidence>
<gene>
    <name evidence="2" type="ORF">EJB05_28160</name>
</gene>
<protein>
    <submittedName>
        <fullName evidence="2">Uncharacterized protein</fullName>
    </submittedName>
</protein>
<keyword evidence="3" id="KW-1185">Reference proteome</keyword>
<proteinExistence type="predicted"/>
<feature type="non-terminal residue" evidence="2">
    <location>
        <position position="1"/>
    </location>
</feature>
<accession>A0A5J9UQ22</accession>
<feature type="compositionally biased region" description="Basic and acidic residues" evidence="1">
    <location>
        <begin position="446"/>
        <end position="464"/>
    </location>
</feature>
<dbReference type="EMBL" id="RWGY01000013">
    <property type="protein sequence ID" value="TVU25656.1"/>
    <property type="molecule type" value="Genomic_DNA"/>
</dbReference>
<dbReference type="Proteomes" id="UP000324897">
    <property type="component" value="Chromosome 2"/>
</dbReference>
<dbReference type="OrthoDB" id="1933309at2759"/>
<dbReference type="Gramene" id="TVU25656">
    <property type="protein sequence ID" value="TVU25656"/>
    <property type="gene ID" value="EJB05_28160"/>
</dbReference>
<feature type="region of interest" description="Disordered" evidence="1">
    <location>
        <begin position="1"/>
        <end position="28"/>
    </location>
</feature>
<name>A0A5J9UQ22_9POAL</name>
<dbReference type="AlphaFoldDB" id="A0A5J9UQ22"/>
<comment type="caution">
    <text evidence="2">The sequence shown here is derived from an EMBL/GenBank/DDBJ whole genome shotgun (WGS) entry which is preliminary data.</text>
</comment>
<reference evidence="2 3" key="1">
    <citation type="journal article" date="2019" name="Sci. Rep.">
        <title>A high-quality genome of Eragrostis curvula grass provides insights into Poaceae evolution and supports new strategies to enhance forage quality.</title>
        <authorList>
            <person name="Carballo J."/>
            <person name="Santos B.A.C.M."/>
            <person name="Zappacosta D."/>
            <person name="Garbus I."/>
            <person name="Selva J.P."/>
            <person name="Gallo C.A."/>
            <person name="Diaz A."/>
            <person name="Albertini E."/>
            <person name="Caccamo M."/>
            <person name="Echenique V."/>
        </authorList>
    </citation>
    <scope>NUCLEOTIDE SEQUENCE [LARGE SCALE GENOMIC DNA]</scope>
    <source>
        <strain evidence="3">cv. Victoria</strain>
        <tissue evidence="2">Leaf</tissue>
    </source>
</reference>
<dbReference type="PANTHER" id="PTHR37198:SF1">
    <property type="entry name" value="NUCLEOLIN"/>
    <property type="match status" value="1"/>
</dbReference>
<evidence type="ECO:0000313" key="2">
    <source>
        <dbReference type="EMBL" id="TVU25656.1"/>
    </source>
</evidence>
<feature type="compositionally biased region" description="Basic and acidic residues" evidence="1">
    <location>
        <begin position="412"/>
        <end position="435"/>
    </location>
</feature>
<feature type="region of interest" description="Disordered" evidence="1">
    <location>
        <begin position="412"/>
        <end position="464"/>
    </location>
</feature>
<sequence length="681" mass="72650">MDPDPLDAGGDLADTATTHVDGGGGGGEESWARALLRRGWDLSLKAAIAGAAVTAAPVVGPPIIILSIAGVALSVPFAAYLASLAATDRLMGALLPPAPPQPYHTYGFGDEDAEQEFMDAPEATDDEAPVFGRWRKTEDAVVEQDESFASLPLSLEPRHSEELVPLLACEDGEIAEGEFAIQKSDHLELFAPKDGKQEENGRAMEVDSEYITMEAPSPGDVSGSAVPLLHDESKMVQGMEEAPIPVKKTEDDNNVSESSVPDDNTVLSKIEEEMAPEEVMSDTNPITVEVVGVQPDVIATTVPESESSQSSDQVSREIQAMTKSADVYDTLGSTLTQGVVKDVGDKDTGDVEHHGEVGVCTVVSVPSVVAEDDGKDLVSSRAPYVSAISNDTISVESRLHSGEPRQTAEAVNKELGKEEVTKDKCVKTEESKTMDGKVSSTELGTQDDHVPKSPVPDDRKKGDNEVRVEMVLQEVTSIAPVTGEAIEIIASESESLPLSELVAHDLQAVTEAGMPDDRTEDAVKGIGDTSTNSVKRLSEGGACSSVTSVLTMDDSEDLMSNRSTTYASAISDDMTSIEGRADVDHHHSTTDVGYKVMDEEFGMKEVTEDKDIYTEEQLREQLDTLRTITGYRAVPSLTLEGDLAGLYIFVGVEPPHSSGDASNLMELSTKLRFLKSIIGVE</sequence>
<dbReference type="PANTHER" id="PTHR37198">
    <property type="entry name" value="NUCLEOLIN"/>
    <property type="match status" value="1"/>
</dbReference>
<evidence type="ECO:0000256" key="1">
    <source>
        <dbReference type="SAM" id="MobiDB-lite"/>
    </source>
</evidence>
<organism evidence="2 3">
    <name type="scientific">Eragrostis curvula</name>
    <name type="common">weeping love grass</name>
    <dbReference type="NCBI Taxonomy" id="38414"/>
    <lineage>
        <taxon>Eukaryota</taxon>
        <taxon>Viridiplantae</taxon>
        <taxon>Streptophyta</taxon>
        <taxon>Embryophyta</taxon>
        <taxon>Tracheophyta</taxon>
        <taxon>Spermatophyta</taxon>
        <taxon>Magnoliopsida</taxon>
        <taxon>Liliopsida</taxon>
        <taxon>Poales</taxon>
        <taxon>Poaceae</taxon>
        <taxon>PACMAD clade</taxon>
        <taxon>Chloridoideae</taxon>
        <taxon>Eragrostideae</taxon>
        <taxon>Eragrostidinae</taxon>
        <taxon>Eragrostis</taxon>
    </lineage>
</organism>